<protein>
    <submittedName>
        <fullName evidence="1">Uncharacterized protein</fullName>
    </submittedName>
</protein>
<evidence type="ECO:0000313" key="2">
    <source>
        <dbReference type="Proteomes" id="UP001327560"/>
    </source>
</evidence>
<dbReference type="EMBL" id="CP136898">
    <property type="protein sequence ID" value="WOL20439.1"/>
    <property type="molecule type" value="Genomic_DNA"/>
</dbReference>
<reference evidence="1 2" key="1">
    <citation type="submission" date="2023-10" db="EMBL/GenBank/DDBJ databases">
        <title>Chromosome-scale genome assembly provides insights into flower coloration mechanisms of Canna indica.</title>
        <authorList>
            <person name="Li C."/>
        </authorList>
    </citation>
    <scope>NUCLEOTIDE SEQUENCE [LARGE SCALE GENOMIC DNA]</scope>
    <source>
        <tissue evidence="1">Flower</tissue>
    </source>
</reference>
<organism evidence="1 2">
    <name type="scientific">Canna indica</name>
    <name type="common">Indian-shot</name>
    <dbReference type="NCBI Taxonomy" id="4628"/>
    <lineage>
        <taxon>Eukaryota</taxon>
        <taxon>Viridiplantae</taxon>
        <taxon>Streptophyta</taxon>
        <taxon>Embryophyta</taxon>
        <taxon>Tracheophyta</taxon>
        <taxon>Spermatophyta</taxon>
        <taxon>Magnoliopsida</taxon>
        <taxon>Liliopsida</taxon>
        <taxon>Zingiberales</taxon>
        <taxon>Cannaceae</taxon>
        <taxon>Canna</taxon>
    </lineage>
</organism>
<dbReference type="AlphaFoldDB" id="A0AAQ3L4T0"/>
<evidence type="ECO:0000313" key="1">
    <source>
        <dbReference type="EMBL" id="WOL20439.1"/>
    </source>
</evidence>
<sequence length="122" mass="13616">MPPHFTQLTSNAIVIMHQLAPLLKILNLPNIQITGSRWPLVAREQQGVQEEVPEVDVCRRSEVPGGEGGDGGNENYVDGFTTVNTATFSAKNARIQTIQFSRILCNLADILFNIRYHIVRML</sequence>
<accession>A0AAQ3L4T0</accession>
<proteinExistence type="predicted"/>
<gene>
    <name evidence="1" type="ORF">Cni_G29244</name>
</gene>
<name>A0AAQ3L4T0_9LILI</name>
<dbReference type="Proteomes" id="UP001327560">
    <property type="component" value="Chromosome 9"/>
</dbReference>
<keyword evidence="2" id="KW-1185">Reference proteome</keyword>